<name>A0A4Y1QKQ4_PRUDU</name>
<feature type="compositionally biased region" description="Basic and acidic residues" evidence="1">
    <location>
        <begin position="99"/>
        <end position="115"/>
    </location>
</feature>
<reference evidence="2" key="1">
    <citation type="journal article" date="2019" name="Science">
        <title>Mutation of a bHLH transcription factor allowed almond domestication.</title>
        <authorList>
            <person name="Sanchez-Perez R."/>
            <person name="Pavan S."/>
            <person name="Mazzeo R."/>
            <person name="Moldovan C."/>
            <person name="Aiese Cigliano R."/>
            <person name="Del Cueto J."/>
            <person name="Ricciardi F."/>
            <person name="Lotti C."/>
            <person name="Ricciardi L."/>
            <person name="Dicenta F."/>
            <person name="Lopez-Marques R.L."/>
            <person name="Lindberg Moller B."/>
        </authorList>
    </citation>
    <scope>NUCLEOTIDE SEQUENCE</scope>
</reference>
<evidence type="ECO:0000256" key="1">
    <source>
        <dbReference type="SAM" id="MobiDB-lite"/>
    </source>
</evidence>
<protein>
    <submittedName>
        <fullName evidence="2">Uncharacterized protein</fullName>
    </submittedName>
</protein>
<feature type="region of interest" description="Disordered" evidence="1">
    <location>
        <begin position="148"/>
        <end position="168"/>
    </location>
</feature>
<proteinExistence type="predicted"/>
<gene>
    <name evidence="2" type="ORF">Prudu_000125</name>
</gene>
<sequence>MTQLIMGNEMGNYNTSGLRDEENSAVEVGEKSLVGTANGNDIKEENEIVHAAEGIYFHEKVTNLASDDPERIEDPCVDYQTSNRTEQEVTEVHPLSESSKVRPETNEAGEGDSKMELATSLNDSGHDNPIEKKMEETDLQGTIKQQFEKQASFKKEEEGAISTSHDPEPTESIHLELYQHELATIHPDDQSVDDNGSLQGNEDCLGSSLISAFEVKGHLSDTEALKNMDGSVDSNTEPVMEKERDDLLLEQKASQEQLESSEEKIETKDGDKFENGLTTITIIASNGLSGLGNEIDGELPTEMNFFLNDCSESEPEVIPVTNSPNSHLEVPEPEDKCIILKEEIRPIEKESENEEHNHDDNPIQTCGESVIESESFKSSEPQFEAAKIGSIHENSEKISVFNPLSDKDCQTEETRVAENGHLAVMCVNNQNEASEDHFLDSDAKVEVVPELGTVPPELTIPHCNHKEEESTEKRAVQQNGDNTEPLFAIEVGGTETTEQFLSLQLPVDQAKVLPRKSVCGYGTVQSTNDSILNLKKESRSEFLATEASTGDCTNWVAEALASMNKLALDIPGQHVTQHTEELQAAAETKISANHSSEPCAKVEASESASCGSETQESMGRYSTESDADNLNVRGRIQKSPSFSLDLKNEARTEESDCTPLLYHDKAAMEGSPCHGDDVSLGNLMKHTSYEPDLPQYQAMPVEEKIITLERGDSDKSKTPFIGFLKEEEEARIVVTPHIHDKHSATQNSTKNLLASHAKEATPTTSSKGKEKRRHRSSLFTNCMCCATFSGKWSFDDEERKTVVLLGYSGYDWPK</sequence>
<feature type="region of interest" description="Disordered" evidence="1">
    <location>
        <begin position="603"/>
        <end position="625"/>
    </location>
</feature>
<organism evidence="2">
    <name type="scientific">Prunus dulcis</name>
    <name type="common">Almond</name>
    <name type="synonym">Amygdalus dulcis</name>
    <dbReference type="NCBI Taxonomy" id="3755"/>
    <lineage>
        <taxon>Eukaryota</taxon>
        <taxon>Viridiplantae</taxon>
        <taxon>Streptophyta</taxon>
        <taxon>Embryophyta</taxon>
        <taxon>Tracheophyta</taxon>
        <taxon>Spermatophyta</taxon>
        <taxon>Magnoliopsida</taxon>
        <taxon>eudicotyledons</taxon>
        <taxon>Gunneridae</taxon>
        <taxon>Pentapetalae</taxon>
        <taxon>rosids</taxon>
        <taxon>fabids</taxon>
        <taxon>Rosales</taxon>
        <taxon>Rosaceae</taxon>
        <taxon>Amygdaloideae</taxon>
        <taxon>Amygdaleae</taxon>
        <taxon>Prunus</taxon>
    </lineage>
</organism>
<dbReference type="AlphaFoldDB" id="A0A4Y1QKQ4"/>
<feature type="compositionally biased region" description="Polar residues" evidence="1">
    <location>
        <begin position="606"/>
        <end position="624"/>
    </location>
</feature>
<evidence type="ECO:0000313" key="2">
    <source>
        <dbReference type="EMBL" id="BBG92399.1"/>
    </source>
</evidence>
<feature type="region of interest" description="Disordered" evidence="1">
    <location>
        <begin position="82"/>
        <end position="130"/>
    </location>
</feature>
<dbReference type="EMBL" id="AP019297">
    <property type="protein sequence ID" value="BBG92399.1"/>
    <property type="molecule type" value="Genomic_DNA"/>
</dbReference>
<accession>A0A4Y1QKQ4</accession>